<reference evidence="1 2" key="1">
    <citation type="submission" date="2018-11" db="EMBL/GenBank/DDBJ databases">
        <title>Sequencing the genomes of 1000 actinobacteria strains.</title>
        <authorList>
            <person name="Klenk H.-P."/>
        </authorList>
    </citation>
    <scope>NUCLEOTIDE SEQUENCE [LARGE SCALE GENOMIC DNA]</scope>
    <source>
        <strain evidence="1 2">DSM 15700</strain>
    </source>
</reference>
<dbReference type="PANTHER" id="PTHR36451:SF1">
    <property type="entry name" value="OMEGA-HYDROXY-BETA-DIHYDROMENAQUINONE-9 SULFOTRANSFERASE STF3"/>
    <property type="match status" value="1"/>
</dbReference>
<dbReference type="GO" id="GO:0016740">
    <property type="term" value="F:transferase activity"/>
    <property type="evidence" value="ECO:0007669"/>
    <property type="project" value="UniProtKB-KW"/>
</dbReference>
<proteinExistence type="predicted"/>
<evidence type="ECO:0000313" key="1">
    <source>
        <dbReference type="EMBL" id="RPF20347.1"/>
    </source>
</evidence>
<dbReference type="Gene3D" id="3.40.50.300">
    <property type="entry name" value="P-loop containing nucleotide triphosphate hydrolases"/>
    <property type="match status" value="1"/>
</dbReference>
<dbReference type="RefSeq" id="WP_246012185.1">
    <property type="nucleotide sequence ID" value="NZ_RKQZ01000001.1"/>
</dbReference>
<gene>
    <name evidence="1" type="ORF">EDD34_0935</name>
</gene>
<protein>
    <submittedName>
        <fullName evidence="1">Sulfotransferase family protein</fullName>
    </submittedName>
</protein>
<dbReference type="Pfam" id="PF13469">
    <property type="entry name" value="Sulfotransfer_3"/>
    <property type="match status" value="1"/>
</dbReference>
<organism evidence="1 2">
    <name type="scientific">Myceligenerans xiligouense</name>
    <dbReference type="NCBI Taxonomy" id="253184"/>
    <lineage>
        <taxon>Bacteria</taxon>
        <taxon>Bacillati</taxon>
        <taxon>Actinomycetota</taxon>
        <taxon>Actinomycetes</taxon>
        <taxon>Micrococcales</taxon>
        <taxon>Promicromonosporaceae</taxon>
        <taxon>Myceligenerans</taxon>
    </lineage>
</organism>
<dbReference type="PANTHER" id="PTHR36451">
    <property type="entry name" value="PAPS-DEPENDENT SULFOTRANSFERASE STF3"/>
    <property type="match status" value="1"/>
</dbReference>
<dbReference type="Proteomes" id="UP000280501">
    <property type="component" value="Unassembled WGS sequence"/>
</dbReference>
<dbReference type="AlphaFoldDB" id="A0A3N4YJR5"/>
<dbReference type="SUPFAM" id="SSF52540">
    <property type="entry name" value="P-loop containing nucleoside triphosphate hydrolases"/>
    <property type="match status" value="1"/>
</dbReference>
<dbReference type="InterPro" id="IPR027417">
    <property type="entry name" value="P-loop_NTPase"/>
</dbReference>
<dbReference type="InterPro" id="IPR052736">
    <property type="entry name" value="Stf3_sulfotransferase"/>
</dbReference>
<keyword evidence="1" id="KW-0808">Transferase</keyword>
<comment type="caution">
    <text evidence="1">The sequence shown here is derived from an EMBL/GenBank/DDBJ whole genome shotgun (WGS) entry which is preliminary data.</text>
</comment>
<name>A0A3N4YJR5_9MICO</name>
<accession>A0A3N4YJR5</accession>
<evidence type="ECO:0000313" key="2">
    <source>
        <dbReference type="Proteomes" id="UP000280501"/>
    </source>
</evidence>
<dbReference type="EMBL" id="RKQZ01000001">
    <property type="protein sequence ID" value="RPF20347.1"/>
    <property type="molecule type" value="Genomic_DNA"/>
</dbReference>
<keyword evidence="2" id="KW-1185">Reference proteome</keyword>
<sequence length="408" mass="44753">MSRTTRAAKFVNTVFGPALRGREDPSAAWAKAVARAEQAAGSADPEFAAGLGAVVAGVAEIPRLSPLGWTLALTTLQERYANRLRINSLLAARPEIAGEPIERPVFVLGLPRTATTLTHRLLAASPEHRGPLLWEMGYTSLEDPAVAARQIKRLDLGSRVTTALFAPELKHQHPTAAGQPEESMWLLPHGFWQAQFGVMPSYAAWLAGRGEAGSVGDFKHLKRGLQVLQHGREHRRWILKFPHHLNDMSTIMKVFPDATFVWTHRDPAAVVGSTCSLVETAWSLYQTDPDRQEIGRFVLDMLLTMVTNGLDSRLSLPPSAIVDVPYHRLSADPHTEVPRVYSGIGASWTTTDQARLDTALARPAGSRPHRYDLTDYGLSPEGITDAFTPYLGLLRTFDTPDAEPTAEL</sequence>